<keyword evidence="4 9" id="KW-0863">Zinc-finger</keyword>
<feature type="coiled-coil region" evidence="10">
    <location>
        <begin position="519"/>
        <end position="575"/>
    </location>
</feature>
<keyword evidence="5" id="KW-0862">Zinc</keyword>
<dbReference type="Gene3D" id="2.30.30.140">
    <property type="match status" value="1"/>
</dbReference>
<accession>A0ABD1E912</accession>
<dbReference type="AlphaFoldDB" id="A0ABD1E912"/>
<keyword evidence="10" id="KW-0175">Coiled coil</keyword>
<dbReference type="SUPFAM" id="SSF47370">
    <property type="entry name" value="Bromodomain"/>
    <property type="match status" value="1"/>
</dbReference>
<dbReference type="SUPFAM" id="SSF144232">
    <property type="entry name" value="HIT/MYND zinc finger-like"/>
    <property type="match status" value="1"/>
</dbReference>
<gene>
    <name evidence="15" type="ORF">ABEB36_011747</name>
</gene>
<evidence type="ECO:0000313" key="16">
    <source>
        <dbReference type="Proteomes" id="UP001566132"/>
    </source>
</evidence>
<feature type="domain" description="MYND-type" evidence="13">
    <location>
        <begin position="578"/>
        <end position="613"/>
    </location>
</feature>
<dbReference type="CDD" id="cd20159">
    <property type="entry name" value="PWWP_BS69"/>
    <property type="match status" value="1"/>
</dbReference>
<dbReference type="SMART" id="SM00293">
    <property type="entry name" value="PWWP"/>
    <property type="match status" value="1"/>
</dbReference>
<dbReference type="PANTHER" id="PTHR46379:SF1">
    <property type="entry name" value="ZINC FINGER MYND DOMAIN-CONTAINING PROTEIN 11"/>
    <property type="match status" value="1"/>
</dbReference>
<evidence type="ECO:0000256" key="1">
    <source>
        <dbReference type="ARBA" id="ARBA00004123"/>
    </source>
</evidence>
<comment type="subcellular location">
    <subcellularLocation>
        <location evidence="1">Nucleus</location>
    </subcellularLocation>
</comment>
<evidence type="ECO:0000256" key="2">
    <source>
        <dbReference type="ARBA" id="ARBA00022553"/>
    </source>
</evidence>
<dbReference type="Gene3D" id="6.10.140.2220">
    <property type="match status" value="1"/>
</dbReference>
<dbReference type="PROSITE" id="PS01360">
    <property type="entry name" value="ZF_MYND_1"/>
    <property type="match status" value="1"/>
</dbReference>
<evidence type="ECO:0000313" key="15">
    <source>
        <dbReference type="EMBL" id="KAL1491099.1"/>
    </source>
</evidence>
<keyword evidence="2" id="KW-0597">Phosphoprotein</keyword>
<evidence type="ECO:0000256" key="5">
    <source>
        <dbReference type="ARBA" id="ARBA00022833"/>
    </source>
</evidence>
<dbReference type="GO" id="GO:0006325">
    <property type="term" value="P:chromatin organization"/>
    <property type="evidence" value="ECO:0007669"/>
    <property type="project" value="UniProtKB-KW"/>
</dbReference>
<dbReference type="InterPro" id="IPR057053">
    <property type="entry name" value="MYND_ZMYND11_ZMYD8"/>
</dbReference>
<evidence type="ECO:0000259" key="13">
    <source>
        <dbReference type="PROSITE" id="PS50865"/>
    </source>
</evidence>
<proteinExistence type="predicted"/>
<keyword evidence="8" id="KW-0539">Nucleus</keyword>
<dbReference type="GO" id="GO:0005634">
    <property type="term" value="C:nucleus"/>
    <property type="evidence" value="ECO:0007669"/>
    <property type="project" value="UniProtKB-SubCell"/>
</dbReference>
<feature type="compositionally biased region" description="Polar residues" evidence="11">
    <location>
        <begin position="407"/>
        <end position="422"/>
    </location>
</feature>
<evidence type="ECO:0000259" key="12">
    <source>
        <dbReference type="PROSITE" id="PS50812"/>
    </source>
</evidence>
<dbReference type="PROSITE" id="PS50865">
    <property type="entry name" value="ZF_MYND_2"/>
    <property type="match status" value="1"/>
</dbReference>
<evidence type="ECO:0000256" key="3">
    <source>
        <dbReference type="ARBA" id="ARBA00022723"/>
    </source>
</evidence>
<feature type="compositionally biased region" description="Polar residues" evidence="11">
    <location>
        <begin position="446"/>
        <end position="457"/>
    </location>
</feature>
<dbReference type="InterPro" id="IPR036427">
    <property type="entry name" value="Bromodomain-like_sf"/>
</dbReference>
<dbReference type="PROSITE" id="PS50812">
    <property type="entry name" value="PWWP"/>
    <property type="match status" value="1"/>
</dbReference>
<dbReference type="InterPro" id="IPR000313">
    <property type="entry name" value="PWWP_dom"/>
</dbReference>
<organism evidence="15 16">
    <name type="scientific">Hypothenemus hampei</name>
    <name type="common">Coffee berry borer</name>
    <dbReference type="NCBI Taxonomy" id="57062"/>
    <lineage>
        <taxon>Eukaryota</taxon>
        <taxon>Metazoa</taxon>
        <taxon>Ecdysozoa</taxon>
        <taxon>Arthropoda</taxon>
        <taxon>Hexapoda</taxon>
        <taxon>Insecta</taxon>
        <taxon>Pterygota</taxon>
        <taxon>Neoptera</taxon>
        <taxon>Endopterygota</taxon>
        <taxon>Coleoptera</taxon>
        <taxon>Polyphaga</taxon>
        <taxon>Cucujiformia</taxon>
        <taxon>Curculionidae</taxon>
        <taxon>Scolytinae</taxon>
        <taxon>Hypothenemus</taxon>
    </lineage>
</organism>
<sequence length="617" mass="72142">MPVRRHCDPANVKRIWDAIRSGNVARQACDVNRIFKFTQNVDDWTLAQVEMYIEQCLKDGLIVYGLTRRSVSDINSNVTYKITDQKLPQFDGKDWYCFECHLAGDVNDCSNCFRVFHPDCIQHAKRKFELHRSNTINLDLSNSNENDKYEFSEKLCNICNIINIEEMTWNKIELNYLLKFVLYRIRTWLPNTITHTMAAEDRPTWLTDTELTWRANQLFFEHRDMSVIEVNINTTSYSILSEFLADVFTVQHNVAIFHGIDSQEYQAAELMVRDALHDVSELKTCIDCYRHSNEKINARWFCLPCRNPHSLVWAKQKGYPYWPAKVIRETNTHCDVRYFGGKHERAMIHKSFVKPISVPKESLKITPSKAFTRSLEELIYHQKLLSSPEEVDRLVTEANARKPSRKTLPSLNISQATTSSGRHLQEGSKRKSSSSESSNKKPRINVSVNEISGNVINISDCEEEEEEKSTEYSFQDSEDLPDPYKFEDTHEPVSSSTGNVKSNMTIDVERYNTPLQSPAERMRNKLERLTDKKEIIEGAVDMLQKEVNRVVERHNEILKDLFESHNQQIRETKKRQWCYHCGQDAIYHCCWNTAYCSQICQQQHWQAEHKKVCRRKK</sequence>
<dbReference type="PROSITE" id="PS52014">
    <property type="entry name" value="SAMD1_WH"/>
    <property type="match status" value="1"/>
</dbReference>
<keyword evidence="6" id="KW-0156">Chromatin regulator</keyword>
<dbReference type="Gene3D" id="1.20.920.10">
    <property type="entry name" value="Bromodomain-like"/>
    <property type="match status" value="1"/>
</dbReference>
<keyword evidence="16" id="KW-1185">Reference proteome</keyword>
<dbReference type="InterPro" id="IPR047269">
    <property type="entry name" value="ZMY11"/>
</dbReference>
<feature type="region of interest" description="Disordered" evidence="11">
    <location>
        <begin position="398"/>
        <end position="479"/>
    </location>
</feature>
<dbReference type="InterPro" id="IPR002893">
    <property type="entry name" value="Znf_MYND"/>
</dbReference>
<evidence type="ECO:0000256" key="8">
    <source>
        <dbReference type="ARBA" id="ARBA00023242"/>
    </source>
</evidence>
<dbReference type="SUPFAM" id="SSF63748">
    <property type="entry name" value="Tudor/PWWP/MBT"/>
    <property type="match status" value="1"/>
</dbReference>
<evidence type="ECO:0000256" key="6">
    <source>
        <dbReference type="ARBA" id="ARBA00022853"/>
    </source>
</evidence>
<dbReference type="Proteomes" id="UP001566132">
    <property type="component" value="Unassembled WGS sequence"/>
</dbReference>
<keyword evidence="7" id="KW-0103">Bromodomain</keyword>
<dbReference type="Pfam" id="PF00855">
    <property type="entry name" value="PWWP"/>
    <property type="match status" value="1"/>
</dbReference>
<evidence type="ECO:0000256" key="7">
    <source>
        <dbReference type="ARBA" id="ARBA00023117"/>
    </source>
</evidence>
<keyword evidence="3" id="KW-0479">Metal-binding</keyword>
<dbReference type="InterPro" id="IPR048589">
    <property type="entry name" value="SAMD1-like_WH"/>
</dbReference>
<evidence type="ECO:0008006" key="17">
    <source>
        <dbReference type="Google" id="ProtNLM"/>
    </source>
</evidence>
<evidence type="ECO:0000256" key="9">
    <source>
        <dbReference type="PROSITE-ProRule" id="PRU00134"/>
    </source>
</evidence>
<feature type="domain" description="PWWP" evidence="12">
    <location>
        <begin position="308"/>
        <end position="359"/>
    </location>
</feature>
<dbReference type="InterPro" id="IPR047268">
    <property type="entry name" value="PWWP_BS69"/>
</dbReference>
<dbReference type="PANTHER" id="PTHR46379">
    <property type="entry name" value="ZINC FINGER MYND DOMAIN-CONTAINING"/>
    <property type="match status" value="1"/>
</dbReference>
<feature type="domain" description="SAMD1-like winged helix (WH)" evidence="14">
    <location>
        <begin position="3"/>
        <end position="86"/>
    </location>
</feature>
<evidence type="ECO:0000256" key="11">
    <source>
        <dbReference type="SAM" id="MobiDB-lite"/>
    </source>
</evidence>
<evidence type="ECO:0000256" key="4">
    <source>
        <dbReference type="ARBA" id="ARBA00022771"/>
    </source>
</evidence>
<evidence type="ECO:0000256" key="10">
    <source>
        <dbReference type="SAM" id="Coils"/>
    </source>
</evidence>
<comment type="caution">
    <text evidence="15">The sequence shown here is derived from an EMBL/GenBank/DDBJ whole genome shotgun (WGS) entry which is preliminary data.</text>
</comment>
<dbReference type="GO" id="GO:0008270">
    <property type="term" value="F:zinc ion binding"/>
    <property type="evidence" value="ECO:0007669"/>
    <property type="project" value="UniProtKB-KW"/>
</dbReference>
<evidence type="ECO:0000259" key="14">
    <source>
        <dbReference type="PROSITE" id="PS52014"/>
    </source>
</evidence>
<name>A0ABD1E912_HYPHA</name>
<dbReference type="EMBL" id="JBDJPC010000009">
    <property type="protein sequence ID" value="KAL1491099.1"/>
    <property type="molecule type" value="Genomic_DNA"/>
</dbReference>
<reference evidence="15 16" key="1">
    <citation type="submission" date="2024-05" db="EMBL/GenBank/DDBJ databases">
        <title>Genetic variation in Jamaican populations of the coffee berry borer (Hypothenemus hampei).</title>
        <authorList>
            <person name="Errbii M."/>
            <person name="Myrie A."/>
        </authorList>
    </citation>
    <scope>NUCLEOTIDE SEQUENCE [LARGE SCALE GENOMIC DNA]</scope>
    <source>
        <strain evidence="15">JA-Hopewell-2020-01-JO</strain>
        <tissue evidence="15">Whole body</tissue>
    </source>
</reference>
<protein>
    <recommendedName>
        <fullName evidence="17">Zinc finger MYND domain-containing protein 11</fullName>
    </recommendedName>
</protein>
<dbReference type="Pfam" id="PF24324">
    <property type="entry name" value="MYND_ZMYND11_ZMYD8"/>
    <property type="match status" value="1"/>
</dbReference>